<dbReference type="InterPro" id="IPR009282">
    <property type="entry name" value="DUF937"/>
</dbReference>
<dbReference type="STRING" id="92487.SAMN02745130_00030"/>
<sequence length="184" mass="19199">MGILDTLLGSDNGDAIAQLAKQIGLSEEQARAVVKEVTPALTRGMQHNTKDETGVEGLITALRTGNHARYIENPSVLGTAENIDDGNSILGHIFGSKEVSRSVAEHASQETGVASSLIKKALPIIATMVMASLGKSLFGGTASASTNTEQTQPSSGILSSLLDSDRDGSIIDDVLGMAFKMAFR</sequence>
<accession>A0A1T4VR24</accession>
<dbReference type="RefSeq" id="WP_159448535.1">
    <property type="nucleotide sequence ID" value="NZ_FUYB01000001.1"/>
</dbReference>
<evidence type="ECO:0008006" key="3">
    <source>
        <dbReference type="Google" id="ProtNLM"/>
    </source>
</evidence>
<dbReference type="AlphaFoldDB" id="A0A1T4VR24"/>
<dbReference type="Proteomes" id="UP000190460">
    <property type="component" value="Unassembled WGS sequence"/>
</dbReference>
<organism evidence="1 2">
    <name type="scientific">Thiothrix eikelboomii</name>
    <dbReference type="NCBI Taxonomy" id="92487"/>
    <lineage>
        <taxon>Bacteria</taxon>
        <taxon>Pseudomonadati</taxon>
        <taxon>Pseudomonadota</taxon>
        <taxon>Gammaproteobacteria</taxon>
        <taxon>Thiotrichales</taxon>
        <taxon>Thiotrichaceae</taxon>
        <taxon>Thiothrix</taxon>
    </lineage>
</organism>
<protein>
    <recommendedName>
        <fullName evidence="3">DUF937 domain-containing protein</fullName>
    </recommendedName>
</protein>
<name>A0A1T4VR24_9GAMM</name>
<dbReference type="EMBL" id="FUYB01000001">
    <property type="protein sequence ID" value="SKA67369.1"/>
    <property type="molecule type" value="Genomic_DNA"/>
</dbReference>
<gene>
    <name evidence="1" type="ORF">SAMN02745130_00030</name>
</gene>
<dbReference type="Pfam" id="PF06078">
    <property type="entry name" value="DUF937"/>
    <property type="match status" value="1"/>
</dbReference>
<dbReference type="OrthoDB" id="5526542at2"/>
<reference evidence="1 2" key="1">
    <citation type="submission" date="2017-02" db="EMBL/GenBank/DDBJ databases">
        <authorList>
            <person name="Peterson S.W."/>
        </authorList>
    </citation>
    <scope>NUCLEOTIDE SEQUENCE [LARGE SCALE GENOMIC DNA]</scope>
    <source>
        <strain evidence="1 2">ATCC 49788</strain>
    </source>
</reference>
<evidence type="ECO:0000313" key="2">
    <source>
        <dbReference type="Proteomes" id="UP000190460"/>
    </source>
</evidence>
<proteinExistence type="predicted"/>
<keyword evidence="2" id="KW-1185">Reference proteome</keyword>
<evidence type="ECO:0000313" key="1">
    <source>
        <dbReference type="EMBL" id="SKA67369.1"/>
    </source>
</evidence>